<keyword evidence="3" id="KW-1003">Cell membrane</keyword>
<feature type="transmembrane region" description="Helical" evidence="7">
    <location>
        <begin position="7"/>
        <end position="29"/>
    </location>
</feature>
<name>A0ABX5VZ14_9BRAD</name>
<accession>A0ABX5VZ14</accession>
<feature type="transmembrane region" description="Helical" evidence="7">
    <location>
        <begin position="407"/>
        <end position="429"/>
    </location>
</feature>
<feature type="transmembrane region" description="Helical" evidence="7">
    <location>
        <begin position="35"/>
        <end position="53"/>
    </location>
</feature>
<dbReference type="PANTHER" id="PTHR30250:SF10">
    <property type="entry name" value="LIPOPOLYSACCHARIDE BIOSYNTHESIS PROTEIN WZXC"/>
    <property type="match status" value="1"/>
</dbReference>
<dbReference type="Pfam" id="PF13440">
    <property type="entry name" value="Polysacc_synt_3"/>
    <property type="match status" value="1"/>
</dbReference>
<dbReference type="EMBL" id="CP041090">
    <property type="protein sequence ID" value="QDF36236.1"/>
    <property type="molecule type" value="Genomic_DNA"/>
</dbReference>
<feature type="transmembrane region" description="Helical" evidence="7">
    <location>
        <begin position="168"/>
        <end position="187"/>
    </location>
</feature>
<feature type="transmembrane region" description="Helical" evidence="7">
    <location>
        <begin position="208"/>
        <end position="228"/>
    </location>
</feature>
<keyword evidence="5 7" id="KW-1133">Transmembrane helix</keyword>
<feature type="transmembrane region" description="Helical" evidence="7">
    <location>
        <begin position="441"/>
        <end position="460"/>
    </location>
</feature>
<evidence type="ECO:0000313" key="8">
    <source>
        <dbReference type="EMBL" id="QDF36236.1"/>
    </source>
</evidence>
<reference evidence="8 9" key="2">
    <citation type="journal article" date="2020" name="Int. J. Syst. Evol. Microbiol.">
        <title>Description and complete genome sequences of Bradyrhizobium symbiodeficiens sp. nov., a non-symbiotic bacterium associated with legumes native to Canada.</title>
        <authorList>
            <person name="Bromfield E.S.P."/>
            <person name="Cloutier S."/>
            <person name="Nguyen H.D.T."/>
        </authorList>
    </citation>
    <scope>NUCLEOTIDE SEQUENCE [LARGE SCALE GENOMIC DNA]</scope>
    <source>
        <strain evidence="8 9">65S1MB</strain>
    </source>
</reference>
<evidence type="ECO:0000256" key="3">
    <source>
        <dbReference type="ARBA" id="ARBA00022475"/>
    </source>
</evidence>
<protein>
    <submittedName>
        <fullName evidence="8">Oligosaccharide flippase family protein</fullName>
    </submittedName>
</protein>
<evidence type="ECO:0000256" key="1">
    <source>
        <dbReference type="ARBA" id="ARBA00004651"/>
    </source>
</evidence>
<feature type="transmembrane region" description="Helical" evidence="7">
    <location>
        <begin position="350"/>
        <end position="369"/>
    </location>
</feature>
<feature type="transmembrane region" description="Helical" evidence="7">
    <location>
        <begin position="375"/>
        <end position="395"/>
    </location>
</feature>
<organism evidence="8 9">
    <name type="scientific">Bradyrhizobium symbiodeficiens</name>
    <dbReference type="NCBI Taxonomy" id="1404367"/>
    <lineage>
        <taxon>Bacteria</taxon>
        <taxon>Pseudomonadati</taxon>
        <taxon>Pseudomonadota</taxon>
        <taxon>Alphaproteobacteria</taxon>
        <taxon>Hyphomicrobiales</taxon>
        <taxon>Nitrobacteraceae</taxon>
        <taxon>Bradyrhizobium</taxon>
    </lineage>
</organism>
<evidence type="ECO:0000256" key="4">
    <source>
        <dbReference type="ARBA" id="ARBA00022692"/>
    </source>
</evidence>
<proteinExistence type="inferred from homology"/>
<comment type="similarity">
    <text evidence="2">Belongs to the polysaccharide synthase family.</text>
</comment>
<evidence type="ECO:0000256" key="5">
    <source>
        <dbReference type="ARBA" id="ARBA00022989"/>
    </source>
</evidence>
<feature type="transmembrane region" description="Helical" evidence="7">
    <location>
        <begin position="140"/>
        <end position="162"/>
    </location>
</feature>
<evidence type="ECO:0000256" key="2">
    <source>
        <dbReference type="ARBA" id="ARBA00007430"/>
    </source>
</evidence>
<keyword evidence="4 7" id="KW-0812">Transmembrane</keyword>
<feature type="transmembrane region" description="Helical" evidence="7">
    <location>
        <begin position="279"/>
        <end position="305"/>
    </location>
</feature>
<keyword evidence="9" id="KW-1185">Reference proteome</keyword>
<feature type="transmembrane region" description="Helical" evidence="7">
    <location>
        <begin position="248"/>
        <end position="267"/>
    </location>
</feature>
<evidence type="ECO:0000313" key="9">
    <source>
        <dbReference type="Proteomes" id="UP000319298"/>
    </source>
</evidence>
<feature type="transmembrane region" description="Helical" evidence="7">
    <location>
        <begin position="73"/>
        <end position="95"/>
    </location>
</feature>
<feature type="transmembrane region" description="Helical" evidence="7">
    <location>
        <begin position="317"/>
        <end position="338"/>
    </location>
</feature>
<comment type="subcellular location">
    <subcellularLocation>
        <location evidence="1">Cell membrane</location>
        <topology evidence="1">Multi-pass membrane protein</topology>
    </subcellularLocation>
</comment>
<feature type="transmembrane region" description="Helical" evidence="7">
    <location>
        <begin position="107"/>
        <end position="128"/>
    </location>
</feature>
<gene>
    <name evidence="8" type="ORF">FJN17_00915</name>
</gene>
<dbReference type="PANTHER" id="PTHR30250">
    <property type="entry name" value="PST FAMILY PREDICTED COLANIC ACID TRANSPORTER"/>
    <property type="match status" value="1"/>
</dbReference>
<dbReference type="Proteomes" id="UP000319298">
    <property type="component" value="Chromosome"/>
</dbReference>
<dbReference type="InterPro" id="IPR050833">
    <property type="entry name" value="Poly_Biosynth_Transport"/>
</dbReference>
<evidence type="ECO:0000256" key="6">
    <source>
        <dbReference type="ARBA" id="ARBA00023136"/>
    </source>
</evidence>
<reference evidence="9" key="1">
    <citation type="submission" date="2019-06" db="EMBL/GenBank/DDBJ databases">
        <title>Whole-Genome Sequence of Bradyrhizobium sp. 3 Strain 65S1MB.</title>
        <authorList>
            <person name="Bromfield E.S.P."/>
            <person name="Cloutier S."/>
            <person name="Nguyen H.D.T."/>
        </authorList>
    </citation>
    <scope>NUCLEOTIDE SEQUENCE [LARGE SCALE GENOMIC DNA]</scope>
    <source>
        <strain evidence="9">65S1MB</strain>
    </source>
</reference>
<evidence type="ECO:0000256" key="7">
    <source>
        <dbReference type="SAM" id="Phobius"/>
    </source>
</evidence>
<keyword evidence="6 7" id="KW-0472">Membrane</keyword>
<dbReference type="RefSeq" id="WP_094972804.1">
    <property type="nucleotide sequence ID" value="NZ_CP029427.2"/>
</dbReference>
<sequence>MRVRRAFLWATFGRYIVTLINVAVAIVVARLIGPAAFGVSVLGSSAFVIAEALRELGGGAYLVQQKELTLKKIRTSITTSALVSIAISFCLYFAATPIAYLYGLPEVGPYIEVAAIGYLLGPFIFPAFALMSREMAFGSFALVNTSMSVVGGLTGICLAKLGFGYISLAWATVASAVVGSVLCFSLLPDRSIYLPSLGEWRGVLGFGTFDSAAALIAAVGEYAAYLVIGRALDSASVGIAQRAVLLSAFPERVILAGVGAVALPVFSRSAREKSDTKTIYLNALELITAAHWPCLIVLGVLAAPLVRLLLGPQWLEVAPLVSVLCVGAALSFAWTLQYPVLVALGAVRSLPLLVAGQAMLNIAAVAFGAGHGLLAIAWCLVGVVPLRALIAIAVVRQYLPFGWAELFVALRKSAALAIFSALGPIYLLMTHGGSEGLSMEVGVLSVLLAASGWSVGLALTRHPIRHELVRAAMMLKRSLEGRLSRTS</sequence>